<feature type="transmembrane region" description="Helical" evidence="3">
    <location>
        <begin position="283"/>
        <end position="305"/>
    </location>
</feature>
<keyword evidence="3" id="KW-0472">Membrane</keyword>
<keyword evidence="1" id="KW-0597">Phosphoprotein</keyword>
<evidence type="ECO:0000256" key="3">
    <source>
        <dbReference type="SAM" id="Phobius"/>
    </source>
</evidence>
<dbReference type="AlphaFoldDB" id="A0A7D9IJX6"/>
<feature type="region of interest" description="Disordered" evidence="2">
    <location>
        <begin position="490"/>
        <end position="510"/>
    </location>
</feature>
<dbReference type="Proteomes" id="UP001152795">
    <property type="component" value="Unassembled WGS sequence"/>
</dbReference>
<dbReference type="PANTHER" id="PTHR16095:SF11">
    <property type="entry name" value="TRANSMEMBRANE PROTEIN 143"/>
    <property type="match status" value="1"/>
</dbReference>
<comment type="caution">
    <text evidence="4">The sequence shown here is derived from an EMBL/GenBank/DDBJ whole genome shotgun (WGS) entry which is preliminary data.</text>
</comment>
<evidence type="ECO:0000256" key="2">
    <source>
        <dbReference type="SAM" id="MobiDB-lite"/>
    </source>
</evidence>
<feature type="compositionally biased region" description="Polar residues" evidence="2">
    <location>
        <begin position="38"/>
        <end position="58"/>
    </location>
</feature>
<dbReference type="EMBL" id="CACRXK020006474">
    <property type="protein sequence ID" value="CAB4009508.1"/>
    <property type="molecule type" value="Genomic_DNA"/>
</dbReference>
<protein>
    <submittedName>
        <fullName evidence="4">Transmembrane 143-like</fullName>
    </submittedName>
</protein>
<evidence type="ECO:0000313" key="5">
    <source>
        <dbReference type="Proteomes" id="UP001152795"/>
    </source>
</evidence>
<keyword evidence="3 4" id="KW-0812">Transmembrane</keyword>
<evidence type="ECO:0000313" key="4">
    <source>
        <dbReference type="EMBL" id="CAB4009508.1"/>
    </source>
</evidence>
<reference evidence="4" key="1">
    <citation type="submission" date="2020-04" db="EMBL/GenBank/DDBJ databases">
        <authorList>
            <person name="Alioto T."/>
            <person name="Alioto T."/>
            <person name="Gomez Garrido J."/>
        </authorList>
    </citation>
    <scope>NUCLEOTIDE SEQUENCE</scope>
    <source>
        <strain evidence="4">A484AB</strain>
    </source>
</reference>
<dbReference type="Pfam" id="PF12576">
    <property type="entry name" value="DUF3754"/>
    <property type="match status" value="1"/>
</dbReference>
<keyword evidence="3" id="KW-1133">Transmembrane helix</keyword>
<gene>
    <name evidence="4" type="ORF">PACLA_8A047575</name>
</gene>
<organism evidence="4 5">
    <name type="scientific">Paramuricea clavata</name>
    <name type="common">Red gorgonian</name>
    <name type="synonym">Violescent sea-whip</name>
    <dbReference type="NCBI Taxonomy" id="317549"/>
    <lineage>
        <taxon>Eukaryota</taxon>
        <taxon>Metazoa</taxon>
        <taxon>Cnidaria</taxon>
        <taxon>Anthozoa</taxon>
        <taxon>Octocorallia</taxon>
        <taxon>Malacalcyonacea</taxon>
        <taxon>Plexauridae</taxon>
        <taxon>Paramuricea</taxon>
    </lineage>
</organism>
<dbReference type="PANTHER" id="PTHR16095">
    <property type="entry name" value="TRANSMEMBRANE PROTEIN 143 FAMILY MEMBER"/>
    <property type="match status" value="1"/>
</dbReference>
<proteinExistence type="predicted"/>
<dbReference type="InterPro" id="IPR022227">
    <property type="entry name" value="DUF3754"/>
</dbReference>
<feature type="region of interest" description="Disordered" evidence="2">
    <location>
        <begin position="38"/>
        <end position="63"/>
    </location>
</feature>
<name>A0A7D9IJX6_PARCT</name>
<evidence type="ECO:0000256" key="1">
    <source>
        <dbReference type="ARBA" id="ARBA00022553"/>
    </source>
</evidence>
<sequence length="510" mass="58897">MFSFKLCSISEAFLVQTKQLFLRNSSSKWTQKLEAATSKMSNNYSTPKDSPQKLSVQQEESDGSKYHIRHNYIPMTRKSLAKRIMEEETLISPEDHTRFHEFAVALDHSVGRLYHGVLGELKSLYDPLNPDKETLVTRYIGTKERQDREYLLLQKLSKVLYKAGFYELPQEAVQDALKEHDIGDGVLVKVDPSKYDILRIWVVGKDMQDDDKTIGLARKARKSVRYQVYGRPSTRERYKRVIIAVRTKNQRKLILKTFKDIPCPNLEHLLPEGKIEMTRFDQILVGLSLSIGITTAVVKLITLMADHHVGVLPIATVITVLLLARTWSVYTSRRNKYLADLTQTLYFKSMANNRALLTLVVDRAEDEVYKAAMLAYSFIRASSRLSLSEESPSDEEYTDGITKEELQAQIEGWMENKFGLNIDFDPNDCTNFLEDVGILTKTQEGEVEMLRVLPINDCMPLIPVPRDWQSPIDRTDEFDLHEVHSFDENEVDHRQEMKTEEDVERKMGWY</sequence>
<accession>A0A7D9IJX6</accession>
<keyword evidence="5" id="KW-1185">Reference proteome</keyword>
<dbReference type="OrthoDB" id="2020015at2759"/>
<feature type="transmembrane region" description="Helical" evidence="3">
    <location>
        <begin position="311"/>
        <end position="330"/>
    </location>
</feature>